<dbReference type="AlphaFoldDB" id="A0A8S9H046"/>
<reference evidence="1" key="1">
    <citation type="submission" date="2019-12" db="EMBL/GenBank/DDBJ databases">
        <title>Genome sequencing and annotation of Brassica cretica.</title>
        <authorList>
            <person name="Studholme D.J."/>
            <person name="Sarris P.F."/>
        </authorList>
    </citation>
    <scope>NUCLEOTIDE SEQUENCE</scope>
    <source>
        <strain evidence="1">PFS-001/15</strain>
        <tissue evidence="1">Leaf</tissue>
    </source>
</reference>
<comment type="caution">
    <text evidence="1">The sequence shown here is derived from an EMBL/GenBank/DDBJ whole genome shotgun (WGS) entry which is preliminary data.</text>
</comment>
<evidence type="ECO:0000313" key="2">
    <source>
        <dbReference type="Proteomes" id="UP000712281"/>
    </source>
</evidence>
<proteinExistence type="predicted"/>
<accession>A0A8S9H046</accession>
<organism evidence="1 2">
    <name type="scientific">Brassica cretica</name>
    <name type="common">Mustard</name>
    <dbReference type="NCBI Taxonomy" id="69181"/>
    <lineage>
        <taxon>Eukaryota</taxon>
        <taxon>Viridiplantae</taxon>
        <taxon>Streptophyta</taxon>
        <taxon>Embryophyta</taxon>
        <taxon>Tracheophyta</taxon>
        <taxon>Spermatophyta</taxon>
        <taxon>Magnoliopsida</taxon>
        <taxon>eudicotyledons</taxon>
        <taxon>Gunneridae</taxon>
        <taxon>Pentapetalae</taxon>
        <taxon>rosids</taxon>
        <taxon>malvids</taxon>
        <taxon>Brassicales</taxon>
        <taxon>Brassicaceae</taxon>
        <taxon>Brassiceae</taxon>
        <taxon>Brassica</taxon>
    </lineage>
</organism>
<dbReference type="EMBL" id="QGKW02001988">
    <property type="protein sequence ID" value="KAF2552251.1"/>
    <property type="molecule type" value="Genomic_DNA"/>
</dbReference>
<protein>
    <submittedName>
        <fullName evidence="1">Uncharacterized protein</fullName>
    </submittedName>
</protein>
<gene>
    <name evidence="1" type="ORF">F2Q68_00035024</name>
</gene>
<evidence type="ECO:0000313" key="1">
    <source>
        <dbReference type="EMBL" id="KAF2552251.1"/>
    </source>
</evidence>
<name>A0A8S9H046_BRACR</name>
<dbReference type="Proteomes" id="UP000712281">
    <property type="component" value="Unassembled WGS sequence"/>
</dbReference>
<sequence length="63" mass="6782">MIVEANDINFEDNLGLMHTVLNIQPALIKAGLATQVKVTMPLNADVYQRASNLPSDSKAISEG</sequence>